<dbReference type="STRING" id="1109443.G4TND0"/>
<evidence type="ECO:0000313" key="2">
    <source>
        <dbReference type="EMBL" id="CCA72827.1"/>
    </source>
</evidence>
<feature type="transmembrane region" description="Helical" evidence="1">
    <location>
        <begin position="57"/>
        <end position="80"/>
    </location>
</feature>
<dbReference type="Proteomes" id="UP000007148">
    <property type="component" value="Unassembled WGS sequence"/>
</dbReference>
<dbReference type="EMBL" id="CAFZ01000185">
    <property type="protein sequence ID" value="CCA72827.1"/>
    <property type="molecule type" value="Genomic_DNA"/>
</dbReference>
<keyword evidence="3" id="KW-1185">Reference proteome</keyword>
<sequence length="213" mass="24771">MGNLQPRTMVRIRIGCYTALFLWSSLLVFVATLRLVYTLDPRRDRRLVNEEPFYDHSIVELWISAALSIPFSLLIIFVLLCRKRLSTLSRNWFELTSLVILWCLWLGGAASSTSFWPDIGLCYTTPCSVLNAILAFSWVGFATLTFLLFPALYYVARFQAWDHHAFEQWTPRPVIHEDRTFAEQKDIGAREIVSWTHSPLARLERAQHTIFEQ</sequence>
<feature type="transmembrane region" description="Helical" evidence="1">
    <location>
        <begin position="12"/>
        <end position="37"/>
    </location>
</feature>
<reference evidence="2 3" key="1">
    <citation type="journal article" date="2011" name="PLoS Pathog.">
        <title>Endophytic Life Strategies Decoded by Genome and Transcriptome Analyses of the Mutualistic Root Symbiont Piriformospora indica.</title>
        <authorList>
            <person name="Zuccaro A."/>
            <person name="Lahrmann U."/>
            <person name="Guldener U."/>
            <person name="Langen G."/>
            <person name="Pfiffi S."/>
            <person name="Biedenkopf D."/>
            <person name="Wong P."/>
            <person name="Samans B."/>
            <person name="Grimm C."/>
            <person name="Basiewicz M."/>
            <person name="Murat C."/>
            <person name="Martin F."/>
            <person name="Kogel K.H."/>
        </authorList>
    </citation>
    <scope>NUCLEOTIDE SEQUENCE [LARGE SCALE GENOMIC DNA]</scope>
    <source>
        <strain evidence="2 3">DSM 11827</strain>
    </source>
</reference>
<evidence type="ECO:0000313" key="3">
    <source>
        <dbReference type="Proteomes" id="UP000007148"/>
    </source>
</evidence>
<dbReference type="HOGENOM" id="CLU_095057_1_0_1"/>
<dbReference type="AlphaFoldDB" id="G4TND0"/>
<gene>
    <name evidence="2" type="ORF">PIIN_06763</name>
</gene>
<comment type="caution">
    <text evidence="2">The sequence shown here is derived from an EMBL/GenBank/DDBJ whole genome shotgun (WGS) entry which is preliminary data.</text>
</comment>
<proteinExistence type="predicted"/>
<keyword evidence="1" id="KW-1133">Transmembrane helix</keyword>
<feature type="transmembrane region" description="Helical" evidence="1">
    <location>
        <begin position="132"/>
        <end position="156"/>
    </location>
</feature>
<evidence type="ECO:0000256" key="1">
    <source>
        <dbReference type="SAM" id="Phobius"/>
    </source>
</evidence>
<keyword evidence="1" id="KW-0472">Membrane</keyword>
<organism evidence="2 3">
    <name type="scientific">Serendipita indica (strain DSM 11827)</name>
    <name type="common">Root endophyte fungus</name>
    <name type="synonym">Piriformospora indica</name>
    <dbReference type="NCBI Taxonomy" id="1109443"/>
    <lineage>
        <taxon>Eukaryota</taxon>
        <taxon>Fungi</taxon>
        <taxon>Dikarya</taxon>
        <taxon>Basidiomycota</taxon>
        <taxon>Agaricomycotina</taxon>
        <taxon>Agaricomycetes</taxon>
        <taxon>Sebacinales</taxon>
        <taxon>Serendipitaceae</taxon>
        <taxon>Serendipita</taxon>
    </lineage>
</organism>
<accession>G4TND0</accession>
<keyword evidence="1" id="KW-0812">Transmembrane</keyword>
<protein>
    <recommendedName>
        <fullName evidence="4">MARVEL domain-containing protein</fullName>
    </recommendedName>
</protein>
<feature type="transmembrane region" description="Helical" evidence="1">
    <location>
        <begin position="92"/>
        <end position="112"/>
    </location>
</feature>
<evidence type="ECO:0008006" key="4">
    <source>
        <dbReference type="Google" id="ProtNLM"/>
    </source>
</evidence>
<dbReference type="OrthoDB" id="2501127at2759"/>
<dbReference type="InParanoid" id="G4TND0"/>
<name>G4TND0_SERID</name>